<comment type="caution">
    <text evidence="3">The sequence shown here is derived from an EMBL/GenBank/DDBJ whole genome shotgun (WGS) entry which is preliminary data.</text>
</comment>
<dbReference type="InterPro" id="IPR004919">
    <property type="entry name" value="GmrSD_N"/>
</dbReference>
<feature type="domain" description="GmrSD restriction endonucleases N-terminal" evidence="1">
    <location>
        <begin position="14"/>
        <end position="178"/>
    </location>
</feature>
<organism evidence="3 4">
    <name type="scientific">Garicola koreensis</name>
    <dbReference type="NCBI Taxonomy" id="1262554"/>
    <lineage>
        <taxon>Bacteria</taxon>
        <taxon>Bacillati</taxon>
        <taxon>Actinomycetota</taxon>
        <taxon>Actinomycetes</taxon>
        <taxon>Micrococcales</taxon>
        <taxon>Micrococcaceae</taxon>
        <taxon>Garicola</taxon>
    </lineage>
</organism>
<proteinExistence type="predicted"/>
<name>A0A7W5XZW5_9MICC</name>
<evidence type="ECO:0008006" key="5">
    <source>
        <dbReference type="Google" id="ProtNLM"/>
    </source>
</evidence>
<dbReference type="RefSeq" id="WP_183357041.1">
    <property type="nucleotide sequence ID" value="NZ_BAABKR010000004.1"/>
</dbReference>
<dbReference type="EMBL" id="JACIBT010000001">
    <property type="protein sequence ID" value="MBB3666608.1"/>
    <property type="molecule type" value="Genomic_DNA"/>
</dbReference>
<reference evidence="3 4" key="1">
    <citation type="submission" date="2020-08" db="EMBL/GenBank/DDBJ databases">
        <title>Sequencing the genomes of 1000 actinobacteria strains.</title>
        <authorList>
            <person name="Klenk H.-P."/>
        </authorList>
    </citation>
    <scope>NUCLEOTIDE SEQUENCE [LARGE SCALE GENOMIC DNA]</scope>
    <source>
        <strain evidence="3 4">DSM 28238</strain>
    </source>
</reference>
<accession>A0A7W5XZW5</accession>
<evidence type="ECO:0000259" key="2">
    <source>
        <dbReference type="Pfam" id="PF25202"/>
    </source>
</evidence>
<dbReference type="Proteomes" id="UP000547528">
    <property type="component" value="Unassembled WGS sequence"/>
</dbReference>
<dbReference type="Pfam" id="PF03235">
    <property type="entry name" value="GmrSD_N"/>
    <property type="match status" value="1"/>
</dbReference>
<protein>
    <recommendedName>
        <fullName evidence="5">DUF262 domain-containing protein</fullName>
    </recommendedName>
</protein>
<evidence type="ECO:0000313" key="3">
    <source>
        <dbReference type="EMBL" id="MBB3666608.1"/>
    </source>
</evidence>
<keyword evidence="4" id="KW-1185">Reference proteome</keyword>
<dbReference type="Pfam" id="PF25202">
    <property type="entry name" value="DUF7834"/>
    <property type="match status" value="1"/>
</dbReference>
<gene>
    <name evidence="3" type="ORF">FHX47_000201</name>
</gene>
<sequence length="444" mass="50972">MAIQDGGVQAVTVGELLSTERFDLRIPHYQRPFSWRPETALRLVDDIREAQSDPVRSGTPYVLGAVILHQNDQSYEVVDGQQRLLTLRMIRCLLNGDVTPEFDPDPDTPVGQVWIALSRRLSVLVARERSALLEYIGSDCQAVLVITDDLDEAFRVFDSQNYRGKPLAPHDLLKAHHLREMRRESQSMKSAVVEAWESVADEDLDRLFSRYLYRIVNWSRSKPAPGFSTADIHAFKGIRIESVESPSARYHAAAQLAIPMLSRWDAQTGPNNHEIGRMRFQLDMPLAAGRPFFDMVSFMLEELKYIIREGFEGDRGQFSIYQLETLGTDKDSNIVEHANRGRYRYVSELYVGALLYFVNRFGTEHLNEARRILFRWAYAMRVRRLRVQYKSMDNWGSDGDSAFAIIRNAESWRALEQLDGLNVEPYRSGHEVGLVELITEKGQR</sequence>
<dbReference type="PANTHER" id="PTHR35149:SF2">
    <property type="entry name" value="DUF262 DOMAIN-CONTAINING PROTEIN"/>
    <property type="match status" value="1"/>
</dbReference>
<dbReference type="AlphaFoldDB" id="A0A7W5XZW5"/>
<evidence type="ECO:0000259" key="1">
    <source>
        <dbReference type="Pfam" id="PF03235"/>
    </source>
</evidence>
<dbReference type="InterPro" id="IPR057156">
    <property type="entry name" value="DUF7834"/>
</dbReference>
<dbReference type="PANTHER" id="PTHR35149">
    <property type="entry name" value="SLL5132 PROTEIN"/>
    <property type="match status" value="1"/>
</dbReference>
<feature type="domain" description="DUF7834" evidence="2">
    <location>
        <begin position="189"/>
        <end position="419"/>
    </location>
</feature>
<evidence type="ECO:0000313" key="4">
    <source>
        <dbReference type="Proteomes" id="UP000547528"/>
    </source>
</evidence>